<evidence type="ECO:0000313" key="4">
    <source>
        <dbReference type="Proteomes" id="UP000630660"/>
    </source>
</evidence>
<dbReference type="InterPro" id="IPR028098">
    <property type="entry name" value="Glyco_trans_4-like_N"/>
</dbReference>
<comment type="caution">
    <text evidence="3">The sequence shown here is derived from an EMBL/GenBank/DDBJ whole genome shotgun (WGS) entry which is preliminary data.</text>
</comment>
<feature type="domain" description="Glycosyl transferase family 1" evidence="1">
    <location>
        <begin position="208"/>
        <end position="366"/>
    </location>
</feature>
<dbReference type="AlphaFoldDB" id="A0A9D5K8A4"/>
<evidence type="ECO:0000259" key="2">
    <source>
        <dbReference type="Pfam" id="PF13439"/>
    </source>
</evidence>
<dbReference type="GO" id="GO:0016757">
    <property type="term" value="F:glycosyltransferase activity"/>
    <property type="evidence" value="ECO:0007669"/>
    <property type="project" value="InterPro"/>
</dbReference>
<evidence type="ECO:0000259" key="1">
    <source>
        <dbReference type="Pfam" id="PF00534"/>
    </source>
</evidence>
<protein>
    <submittedName>
        <fullName evidence="3">Glycosyltransferase</fullName>
    </submittedName>
</protein>
<dbReference type="Gene3D" id="3.40.50.2000">
    <property type="entry name" value="Glycogen Phosphorylase B"/>
    <property type="match status" value="2"/>
</dbReference>
<feature type="domain" description="Glycosyltransferase subfamily 4-like N-terminal" evidence="2">
    <location>
        <begin position="87"/>
        <end position="197"/>
    </location>
</feature>
<evidence type="ECO:0000313" key="3">
    <source>
        <dbReference type="EMBL" id="MBD3364147.1"/>
    </source>
</evidence>
<name>A0A9D5K8A4_UNCW3</name>
<sequence>MYKVLFLASFFPAEREPLAGLFIKKHAQAAARYADQYVLSVRLVADLDGGAFDLKVVKENGLKIVKVRCKTVRSLIPKLSYIIDLVRYFRGSLLGYQRILKIWGKPDIVHLNVSWPAGFLALYLSIMKKIPYILSEHWSGYVAQTGSFKAIPVFVKRIIRLIFKRAKVVTAVSGYLSRSLVNHRLVRRNPRIVPNVVQIPEEPGRKTKPKRIIRALTVSLLHDESKNLSGLINAFKGISRKYPDVRLDILGDGQDRDMLINLARNLGLLNRRVFFQGYVPNDQLHEWFQKANFFVLNSNYETFSVATAEAIVHGVPVVLTRCGGPEEFVNEDVGILVDKKDIKDLTEGLIFMVNNWQKYDRLKLNNYIKRMMSPDIVGRRFLRIYEEVLKG</sequence>
<dbReference type="PANTHER" id="PTHR12526">
    <property type="entry name" value="GLYCOSYLTRANSFERASE"/>
    <property type="match status" value="1"/>
</dbReference>
<proteinExistence type="predicted"/>
<reference evidence="3" key="1">
    <citation type="submission" date="2019-11" db="EMBL/GenBank/DDBJ databases">
        <title>Microbial mats filling the niche in hypersaline microbial mats.</title>
        <authorList>
            <person name="Wong H.L."/>
            <person name="Macleod F.I."/>
            <person name="White R.A. III"/>
            <person name="Burns B.P."/>
        </authorList>
    </citation>
    <scope>NUCLEOTIDE SEQUENCE</scope>
    <source>
        <strain evidence="3">Bin_327</strain>
    </source>
</reference>
<dbReference type="Proteomes" id="UP000630660">
    <property type="component" value="Unassembled WGS sequence"/>
</dbReference>
<dbReference type="Pfam" id="PF00534">
    <property type="entry name" value="Glycos_transf_1"/>
    <property type="match status" value="1"/>
</dbReference>
<dbReference type="Pfam" id="PF13439">
    <property type="entry name" value="Glyco_transf_4"/>
    <property type="match status" value="1"/>
</dbReference>
<organism evidence="3 4">
    <name type="scientific">candidate division WOR-3 bacterium</name>
    <dbReference type="NCBI Taxonomy" id="2052148"/>
    <lineage>
        <taxon>Bacteria</taxon>
        <taxon>Bacteria division WOR-3</taxon>
    </lineage>
</organism>
<gene>
    <name evidence="3" type="ORF">GF359_02925</name>
</gene>
<dbReference type="InterPro" id="IPR001296">
    <property type="entry name" value="Glyco_trans_1"/>
</dbReference>
<dbReference type="SUPFAM" id="SSF53756">
    <property type="entry name" value="UDP-Glycosyltransferase/glycogen phosphorylase"/>
    <property type="match status" value="1"/>
</dbReference>
<accession>A0A9D5K8A4</accession>
<dbReference type="EMBL" id="WJKJ01000092">
    <property type="protein sequence ID" value="MBD3364147.1"/>
    <property type="molecule type" value="Genomic_DNA"/>
</dbReference>